<dbReference type="SUPFAM" id="SSF55874">
    <property type="entry name" value="ATPase domain of HSP90 chaperone/DNA topoisomerase II/histidine kinase"/>
    <property type="match status" value="1"/>
</dbReference>
<name>A0ABT9JHX7_9RHOB</name>
<reference evidence="1 2" key="1">
    <citation type="submission" date="2023-08" db="EMBL/GenBank/DDBJ databases">
        <authorList>
            <person name="Park J.-S."/>
        </authorList>
    </citation>
    <scope>NUCLEOTIDE SEQUENCE [LARGE SCALE GENOMIC DNA]</scope>
    <source>
        <strain evidence="1 2">2205BS29-5</strain>
    </source>
</reference>
<accession>A0ABT9JHX7</accession>
<dbReference type="Proteomes" id="UP001224997">
    <property type="component" value="Unassembled WGS sequence"/>
</dbReference>
<protein>
    <recommendedName>
        <fullName evidence="3">ATP-binding protein</fullName>
    </recommendedName>
</protein>
<dbReference type="EMBL" id="JAVAMQ010000020">
    <property type="protein sequence ID" value="MDP5308641.1"/>
    <property type="molecule type" value="Genomic_DNA"/>
</dbReference>
<organism evidence="1 2">
    <name type="scientific">Paracoccus spongiarum</name>
    <dbReference type="NCBI Taxonomy" id="3064387"/>
    <lineage>
        <taxon>Bacteria</taxon>
        <taxon>Pseudomonadati</taxon>
        <taxon>Pseudomonadota</taxon>
        <taxon>Alphaproteobacteria</taxon>
        <taxon>Rhodobacterales</taxon>
        <taxon>Paracoccaceae</taxon>
        <taxon>Paracoccus</taxon>
    </lineage>
</organism>
<dbReference type="InterPro" id="IPR036890">
    <property type="entry name" value="HATPase_C_sf"/>
</dbReference>
<dbReference type="Gene3D" id="3.30.565.10">
    <property type="entry name" value="Histidine kinase-like ATPase, C-terminal domain"/>
    <property type="match status" value="1"/>
</dbReference>
<gene>
    <name evidence="1" type="ORF">Q5Y72_16285</name>
</gene>
<proteinExistence type="predicted"/>
<sequence length="294" mass="32024">MLVLATLIEDAVRTGRVPIQSGITPRDYPSNMGFYAACGIDVPRDKAPGSATYYPITRHDVAQLRSRAAEQGIPIGAHVNLTVGRLAYLITQQTSGDLFYTVKYCLREILRNVAEHSQSDHLLVMGQYWPQLNQVELAVLDQGIGLRAALSENPKFSGLASDRYAIRLALLPSTSGKKVYDASEKVDEPEAEGKWGNSGFGLYVTSQMARRTGSFMIASGDARLEITGNQKRSGAFFLPGTLVSVKMDLARLGRLEPALKQITDRGETIAKRFLTAGADVLASAASRLIMEDED</sequence>
<evidence type="ECO:0000313" key="2">
    <source>
        <dbReference type="Proteomes" id="UP001224997"/>
    </source>
</evidence>
<comment type="caution">
    <text evidence="1">The sequence shown here is derived from an EMBL/GenBank/DDBJ whole genome shotgun (WGS) entry which is preliminary data.</text>
</comment>
<evidence type="ECO:0008006" key="3">
    <source>
        <dbReference type="Google" id="ProtNLM"/>
    </source>
</evidence>
<dbReference type="RefSeq" id="WP_305964481.1">
    <property type="nucleotide sequence ID" value="NZ_JAVAMQ010000020.1"/>
</dbReference>
<keyword evidence="2" id="KW-1185">Reference proteome</keyword>
<evidence type="ECO:0000313" key="1">
    <source>
        <dbReference type="EMBL" id="MDP5308641.1"/>
    </source>
</evidence>